<feature type="compositionally biased region" description="Basic and acidic residues" evidence="1">
    <location>
        <begin position="9"/>
        <end position="18"/>
    </location>
</feature>
<dbReference type="KEGG" id="bmus:118905018"/>
<gene>
    <name evidence="3" type="primary">LOC118905018</name>
</gene>
<reference evidence="3" key="2">
    <citation type="submission" date="2025-08" db="UniProtKB">
        <authorList>
            <consortium name="RefSeq"/>
        </authorList>
    </citation>
    <scope>IDENTIFICATION</scope>
    <source>
        <tissue evidence="3">Epidermis and Blubber</tissue>
    </source>
</reference>
<name>A0A8B8Z4Q3_BALMU</name>
<proteinExistence type="predicted"/>
<dbReference type="AlphaFoldDB" id="A0A8B8Z4Q3"/>
<feature type="region of interest" description="Disordered" evidence="1">
    <location>
        <begin position="1"/>
        <end position="111"/>
    </location>
</feature>
<feature type="region of interest" description="Disordered" evidence="1">
    <location>
        <begin position="161"/>
        <end position="194"/>
    </location>
</feature>
<protein>
    <submittedName>
        <fullName evidence="3">Collagen alpha-1(II) chain-like</fullName>
    </submittedName>
</protein>
<evidence type="ECO:0000256" key="1">
    <source>
        <dbReference type="SAM" id="MobiDB-lite"/>
    </source>
</evidence>
<dbReference type="GeneID" id="118905018"/>
<evidence type="ECO:0000313" key="2">
    <source>
        <dbReference type="Proteomes" id="UP000694857"/>
    </source>
</evidence>
<dbReference type="Proteomes" id="UP000694857">
    <property type="component" value="Chromosome 12"/>
</dbReference>
<dbReference type="RefSeq" id="XP_036727120.1">
    <property type="nucleotide sequence ID" value="XM_036871225.1"/>
</dbReference>
<accession>A0A8B8Z4Q3</accession>
<keyword evidence="2" id="KW-1185">Reference proteome</keyword>
<feature type="compositionally biased region" description="Basic and acidic residues" evidence="1">
    <location>
        <begin position="58"/>
        <end position="74"/>
    </location>
</feature>
<reference evidence="2" key="1">
    <citation type="submission" date="2024-06" db="UniProtKB">
        <authorList>
            <consortium name="RefSeq"/>
        </authorList>
    </citation>
    <scope>NUCLEOTIDE SEQUENCE [LARGE SCALE GENOMIC DNA]</scope>
</reference>
<evidence type="ECO:0000313" key="3">
    <source>
        <dbReference type="RefSeq" id="XP_036727120.1"/>
    </source>
</evidence>
<organism evidence="2 3">
    <name type="scientific">Balaenoptera musculus</name>
    <name type="common">Blue whale</name>
    <dbReference type="NCBI Taxonomy" id="9771"/>
    <lineage>
        <taxon>Eukaryota</taxon>
        <taxon>Metazoa</taxon>
        <taxon>Chordata</taxon>
        <taxon>Craniata</taxon>
        <taxon>Vertebrata</taxon>
        <taxon>Euteleostomi</taxon>
        <taxon>Mammalia</taxon>
        <taxon>Eutheria</taxon>
        <taxon>Laurasiatheria</taxon>
        <taxon>Artiodactyla</taxon>
        <taxon>Whippomorpha</taxon>
        <taxon>Cetacea</taxon>
        <taxon>Mysticeti</taxon>
        <taxon>Balaenopteridae</taxon>
        <taxon>Balaenoptera</taxon>
    </lineage>
</organism>
<sequence>MGGPVEACSRSRERRDAGKSLGRGCLLDRPDPGVGSPVSEAFYGHMPQFPKRTGWARPSDRGAEQPQHAGRERGPQGAESAPPSRRRFSLPRLSPGAPATGKVRGAGAGLRPPPICSANRVLGPPLGRGGTGLPWRGAALDRLAAARVLALFVRGPALSSPSPGICRHGSSTRRCGSRPQGGCGSWFGSRGRPGPPGRGMLEPLQGAAGLRGSGNRQGGDARVCPAEAATRARLLGLGRVLPALIRGAGPPGPRQAACWISELYSPAVLCQSALSKK</sequence>